<dbReference type="Proteomes" id="UP000592820">
    <property type="component" value="Unassembled WGS sequence"/>
</dbReference>
<dbReference type="RefSeq" id="WP_184227738.1">
    <property type="nucleotide sequence ID" value="NZ_JACHDE010000013.1"/>
</dbReference>
<comment type="caution">
    <text evidence="1">The sequence shown here is derived from an EMBL/GenBank/DDBJ whole genome shotgun (WGS) entry which is preliminary data.</text>
</comment>
<accession>A0A7W8LAI9</accession>
<reference evidence="1 2" key="1">
    <citation type="submission" date="2020-08" db="EMBL/GenBank/DDBJ databases">
        <title>Genomic Encyclopedia of Type Strains, Phase IV (KMG-V): Genome sequencing to study the core and pangenomes of soil and plant-associated prokaryotes.</title>
        <authorList>
            <person name="Whitman W."/>
        </authorList>
    </citation>
    <scope>NUCLEOTIDE SEQUENCE [LARGE SCALE GENOMIC DNA]</scope>
    <source>
        <strain evidence="1 2">JPY162</strain>
    </source>
</reference>
<organism evidence="1 2">
    <name type="scientific">Paraburkholderia youngii</name>
    <dbReference type="NCBI Taxonomy" id="2782701"/>
    <lineage>
        <taxon>Bacteria</taxon>
        <taxon>Pseudomonadati</taxon>
        <taxon>Pseudomonadota</taxon>
        <taxon>Betaproteobacteria</taxon>
        <taxon>Burkholderiales</taxon>
        <taxon>Burkholderiaceae</taxon>
        <taxon>Paraburkholderia</taxon>
    </lineage>
</organism>
<gene>
    <name evidence="1" type="ORF">HDG41_005519</name>
</gene>
<sequence>MRTRFVMRTCATQREISGEAVFLADEQPVELPMLSRKTITSGAGPSITEWRRHDALSRVGHAAATGRVQVLNDRHTREEAHQREATWLGISVDIGRPRLLQVCGNVWKML</sequence>
<proteinExistence type="predicted"/>
<dbReference type="AlphaFoldDB" id="A0A7W8LAI9"/>
<evidence type="ECO:0000313" key="2">
    <source>
        <dbReference type="Proteomes" id="UP000592820"/>
    </source>
</evidence>
<protein>
    <submittedName>
        <fullName evidence="1">Uncharacterized protein</fullName>
    </submittedName>
</protein>
<name>A0A7W8LAI9_9BURK</name>
<dbReference type="EMBL" id="JACHDE010000013">
    <property type="protein sequence ID" value="MBB5403431.1"/>
    <property type="molecule type" value="Genomic_DNA"/>
</dbReference>
<evidence type="ECO:0000313" key="1">
    <source>
        <dbReference type="EMBL" id="MBB5403431.1"/>
    </source>
</evidence>